<name>A0A8J5MVG5_HOMAM</name>
<dbReference type="EMBL" id="JAHLQT010024345">
    <property type="protein sequence ID" value="KAG7165368.1"/>
    <property type="molecule type" value="Genomic_DNA"/>
</dbReference>
<sequence>MSEEDRRNYPVDNLINNGIVPGLLAQCRKANTLFTGPVINTEVRIRAKVKALWNKAVKMSMGNVKLEVKDGFMMKLDKLVDILTSHCAIRICIELGCSPVCNSEVHIDCRYRKEQKIPVH</sequence>
<dbReference type="AlphaFoldDB" id="A0A8J5MVG5"/>
<evidence type="ECO:0000313" key="1">
    <source>
        <dbReference type="EMBL" id="KAG7165368.1"/>
    </source>
</evidence>
<dbReference type="Proteomes" id="UP000747542">
    <property type="component" value="Unassembled WGS sequence"/>
</dbReference>
<keyword evidence="2" id="KW-1185">Reference proteome</keyword>
<reference evidence="1" key="1">
    <citation type="journal article" date="2021" name="Sci. Adv.">
        <title>The American lobster genome reveals insights on longevity, neural, and immune adaptations.</title>
        <authorList>
            <person name="Polinski J.M."/>
            <person name="Zimin A.V."/>
            <person name="Clark K.F."/>
            <person name="Kohn A.B."/>
            <person name="Sadowski N."/>
            <person name="Timp W."/>
            <person name="Ptitsyn A."/>
            <person name="Khanna P."/>
            <person name="Romanova D.Y."/>
            <person name="Williams P."/>
            <person name="Greenwood S.J."/>
            <person name="Moroz L.L."/>
            <person name="Walt D.R."/>
            <person name="Bodnar A.G."/>
        </authorList>
    </citation>
    <scope>NUCLEOTIDE SEQUENCE</scope>
    <source>
        <strain evidence="1">GMGI-L3</strain>
    </source>
</reference>
<comment type="caution">
    <text evidence="1">The sequence shown here is derived from an EMBL/GenBank/DDBJ whole genome shotgun (WGS) entry which is preliminary data.</text>
</comment>
<proteinExistence type="predicted"/>
<protein>
    <submittedName>
        <fullName evidence="1">Putative leucine zipper transcription factor-like protein 1-like 5</fullName>
    </submittedName>
</protein>
<gene>
    <name evidence="1" type="primary">LZTFL1-L5</name>
    <name evidence="1" type="ORF">Hamer_G007186</name>
</gene>
<organism evidence="1 2">
    <name type="scientific">Homarus americanus</name>
    <name type="common">American lobster</name>
    <dbReference type="NCBI Taxonomy" id="6706"/>
    <lineage>
        <taxon>Eukaryota</taxon>
        <taxon>Metazoa</taxon>
        <taxon>Ecdysozoa</taxon>
        <taxon>Arthropoda</taxon>
        <taxon>Crustacea</taxon>
        <taxon>Multicrustacea</taxon>
        <taxon>Malacostraca</taxon>
        <taxon>Eumalacostraca</taxon>
        <taxon>Eucarida</taxon>
        <taxon>Decapoda</taxon>
        <taxon>Pleocyemata</taxon>
        <taxon>Astacidea</taxon>
        <taxon>Nephropoidea</taxon>
        <taxon>Nephropidae</taxon>
        <taxon>Homarus</taxon>
    </lineage>
</organism>
<accession>A0A8J5MVG5</accession>
<evidence type="ECO:0000313" key="2">
    <source>
        <dbReference type="Proteomes" id="UP000747542"/>
    </source>
</evidence>